<reference evidence="1 2" key="1">
    <citation type="submission" date="2019-07" db="EMBL/GenBank/DDBJ databases">
        <title>Whole genome shotgun sequence of Pseudoalteromonas espejiana NBRC 102222.</title>
        <authorList>
            <person name="Hosoyama A."/>
            <person name="Uohara A."/>
            <person name="Ohji S."/>
            <person name="Ichikawa N."/>
        </authorList>
    </citation>
    <scope>NUCLEOTIDE SEQUENCE [LARGE SCALE GENOMIC DNA]</scope>
    <source>
        <strain evidence="1 2">NBRC 102222</strain>
    </source>
</reference>
<proteinExistence type="predicted"/>
<gene>
    <name evidence="1" type="ORF">PES01_10520</name>
</gene>
<dbReference type="RefSeq" id="WP_089347499.1">
    <property type="nucleotide sequence ID" value="NZ_BJUM01000008.1"/>
</dbReference>
<protein>
    <submittedName>
        <fullName evidence="1">Uncharacterized protein</fullName>
    </submittedName>
</protein>
<dbReference type="Proteomes" id="UP000321419">
    <property type="component" value="Unassembled WGS sequence"/>
</dbReference>
<accession>A0A510XUF6</accession>
<evidence type="ECO:0000313" key="2">
    <source>
        <dbReference type="Proteomes" id="UP000321419"/>
    </source>
</evidence>
<comment type="caution">
    <text evidence="1">The sequence shown here is derived from an EMBL/GenBank/DDBJ whole genome shotgun (WGS) entry which is preliminary data.</text>
</comment>
<keyword evidence="2" id="KW-1185">Reference proteome</keyword>
<sequence>MANNTNVAVKAEDKFTGVATIEERSEYVGRGSENVSTDDLAIPRLKLLQMINPEVEPGNPKQVDGAQAGMIMNSVTEELYTSLFLINLSFTKKIVVWRKRKLGGGMVGSYDTEQEALDALEEQGLAVKDHDISENPTHLVLLLDDEGNPKSVALLDMPGVKVKKSRIWNTLINDEEKQGNPRFGCVWQLGVVSESNSSGNFFNYDISLVAHAPDELYEQAVEMYSALFASKTEAA</sequence>
<dbReference type="OrthoDB" id="6196205at2"/>
<dbReference type="AlphaFoldDB" id="A0A510XUF6"/>
<name>A0A510XUF6_9GAMM</name>
<organism evidence="1 2">
    <name type="scientific">Pseudoalteromonas espejiana</name>
    <dbReference type="NCBI Taxonomy" id="28107"/>
    <lineage>
        <taxon>Bacteria</taxon>
        <taxon>Pseudomonadati</taxon>
        <taxon>Pseudomonadota</taxon>
        <taxon>Gammaproteobacteria</taxon>
        <taxon>Alteromonadales</taxon>
        <taxon>Pseudoalteromonadaceae</taxon>
        <taxon>Pseudoalteromonas</taxon>
    </lineage>
</organism>
<dbReference type="Pfam" id="PF23977">
    <property type="entry name" value="Pam3_Gp34"/>
    <property type="match status" value="1"/>
</dbReference>
<dbReference type="InterPro" id="IPR056957">
    <property type="entry name" value="Pam3_Gp34-like"/>
</dbReference>
<dbReference type="EMBL" id="BJUM01000008">
    <property type="protein sequence ID" value="GEK54207.1"/>
    <property type="molecule type" value="Genomic_DNA"/>
</dbReference>
<evidence type="ECO:0000313" key="1">
    <source>
        <dbReference type="EMBL" id="GEK54207.1"/>
    </source>
</evidence>